<dbReference type="Proteomes" id="UP000276133">
    <property type="component" value="Unassembled WGS sequence"/>
</dbReference>
<dbReference type="AlphaFoldDB" id="A0A3M7RY69"/>
<evidence type="ECO:0000313" key="8">
    <source>
        <dbReference type="EMBL" id="RNA28422.1"/>
    </source>
</evidence>
<dbReference type="InterPro" id="IPR000980">
    <property type="entry name" value="SH2"/>
</dbReference>
<name>A0A3M7RY69_BRAPC</name>
<evidence type="ECO:0000259" key="6">
    <source>
        <dbReference type="PROSITE" id="PS50001"/>
    </source>
</evidence>
<feature type="domain" description="SH3" evidence="7">
    <location>
        <begin position="250"/>
        <end position="324"/>
    </location>
</feature>
<dbReference type="PRINTS" id="PR00452">
    <property type="entry name" value="SH3DOMAIN"/>
</dbReference>
<feature type="domain" description="SH2" evidence="6">
    <location>
        <begin position="347"/>
        <end position="376"/>
    </location>
</feature>
<evidence type="ECO:0000313" key="9">
    <source>
        <dbReference type="Proteomes" id="UP000276133"/>
    </source>
</evidence>
<dbReference type="Gene3D" id="2.30.30.40">
    <property type="entry name" value="SH3 Domains"/>
    <property type="match status" value="3"/>
</dbReference>
<keyword evidence="2 3" id="KW-0727">SH2 domain</keyword>
<dbReference type="InterPro" id="IPR036860">
    <property type="entry name" value="SH2_dom_sf"/>
</dbReference>
<feature type="domain" description="SH3" evidence="7">
    <location>
        <begin position="133"/>
        <end position="194"/>
    </location>
</feature>
<evidence type="ECO:0000256" key="3">
    <source>
        <dbReference type="PROSITE-ProRule" id="PRU00191"/>
    </source>
</evidence>
<protein>
    <submittedName>
        <fullName evidence="8">Cytoplasmic NCK1 isoform X1</fullName>
    </submittedName>
</protein>
<sequence>MAATTSTNQSTTTNALAALNLSSTNVILIAKFDYKSKEPNELDLKKGERLVLLDNSKNWWFVRKTETDQTGYVPSNFVKKEKKSLLEKIIPKKLQTLTSNNSCENALKMQSSPVNNQLNSSVSSNSTVRSESSATTRALVKHKYNSAKPDELTLNVGTKVTVLEKFGDGWWKISADDSQMVGLYPSNYLQEDLNLSSNSLQNKSAMKNSASGEKQNECAINQVSPKLLDTSNTNLDSSYPKCESISSSEKDIEYLRVIYPFKASANIKATNSYSNELSVQVNEIVKLVEDDAEGLDYDKSWLKVFNSEGATGMIPSKCVEPLLEHQLQDFVFIRRPSSTGVLAYNNWYFGNITRFETVLLLNKYASNGDYLVRDSD</sequence>
<reference evidence="8 9" key="1">
    <citation type="journal article" date="2018" name="Sci. Rep.">
        <title>Genomic signatures of local adaptation to the degree of environmental predictability in rotifers.</title>
        <authorList>
            <person name="Franch-Gras L."/>
            <person name="Hahn C."/>
            <person name="Garcia-Roger E.M."/>
            <person name="Carmona M.J."/>
            <person name="Serra M."/>
            <person name="Gomez A."/>
        </authorList>
    </citation>
    <scope>NUCLEOTIDE SEQUENCE [LARGE SCALE GENOMIC DNA]</scope>
    <source>
        <strain evidence="8">HYR1</strain>
    </source>
</reference>
<feature type="compositionally biased region" description="Low complexity" evidence="5">
    <location>
        <begin position="111"/>
        <end position="133"/>
    </location>
</feature>
<keyword evidence="9" id="KW-1185">Reference proteome</keyword>
<dbReference type="SUPFAM" id="SSF55550">
    <property type="entry name" value="SH2 domain"/>
    <property type="match status" value="1"/>
</dbReference>
<evidence type="ECO:0000256" key="5">
    <source>
        <dbReference type="SAM" id="MobiDB-lite"/>
    </source>
</evidence>
<dbReference type="SUPFAM" id="SSF50044">
    <property type="entry name" value="SH3-domain"/>
    <property type="match status" value="3"/>
</dbReference>
<proteinExistence type="predicted"/>
<dbReference type="Pfam" id="PF00018">
    <property type="entry name" value="SH3_1"/>
    <property type="match status" value="1"/>
</dbReference>
<dbReference type="PROSITE" id="PS50002">
    <property type="entry name" value="SH3"/>
    <property type="match status" value="3"/>
</dbReference>
<dbReference type="SMART" id="SM00326">
    <property type="entry name" value="SH3"/>
    <property type="match status" value="3"/>
</dbReference>
<dbReference type="STRING" id="10195.A0A3M7RY69"/>
<feature type="non-terminal residue" evidence="8">
    <location>
        <position position="376"/>
    </location>
</feature>
<evidence type="ECO:0000256" key="4">
    <source>
        <dbReference type="PROSITE-ProRule" id="PRU00192"/>
    </source>
</evidence>
<dbReference type="PANTHER" id="PTHR46037">
    <property type="entry name" value="PROTEIN ENHANCER OF SEVENLESS 2B"/>
    <property type="match status" value="1"/>
</dbReference>
<dbReference type="InterPro" id="IPR043539">
    <property type="entry name" value="Grb2-like"/>
</dbReference>
<keyword evidence="1 4" id="KW-0728">SH3 domain</keyword>
<organism evidence="8 9">
    <name type="scientific">Brachionus plicatilis</name>
    <name type="common">Marine rotifer</name>
    <name type="synonym">Brachionus muelleri</name>
    <dbReference type="NCBI Taxonomy" id="10195"/>
    <lineage>
        <taxon>Eukaryota</taxon>
        <taxon>Metazoa</taxon>
        <taxon>Spiralia</taxon>
        <taxon>Gnathifera</taxon>
        <taxon>Rotifera</taxon>
        <taxon>Eurotatoria</taxon>
        <taxon>Monogononta</taxon>
        <taxon>Pseudotrocha</taxon>
        <taxon>Ploima</taxon>
        <taxon>Brachionidae</taxon>
        <taxon>Brachionus</taxon>
    </lineage>
</organism>
<evidence type="ECO:0000256" key="2">
    <source>
        <dbReference type="ARBA" id="ARBA00022999"/>
    </source>
</evidence>
<dbReference type="InterPro" id="IPR036028">
    <property type="entry name" value="SH3-like_dom_sf"/>
</dbReference>
<dbReference type="OrthoDB" id="26539at2759"/>
<dbReference type="Pfam" id="PF00017">
    <property type="entry name" value="SH2"/>
    <property type="match status" value="1"/>
</dbReference>
<feature type="domain" description="SH3" evidence="7">
    <location>
        <begin position="23"/>
        <end position="83"/>
    </location>
</feature>
<comment type="caution">
    <text evidence="8">The sequence shown here is derived from an EMBL/GenBank/DDBJ whole genome shotgun (WGS) entry which is preliminary data.</text>
</comment>
<feature type="region of interest" description="Disordered" evidence="5">
    <location>
        <begin position="110"/>
        <end position="134"/>
    </location>
</feature>
<evidence type="ECO:0000256" key="1">
    <source>
        <dbReference type="ARBA" id="ARBA00022443"/>
    </source>
</evidence>
<dbReference type="Gene3D" id="3.30.505.10">
    <property type="entry name" value="SH2 domain"/>
    <property type="match status" value="1"/>
</dbReference>
<dbReference type="InterPro" id="IPR001452">
    <property type="entry name" value="SH3_domain"/>
</dbReference>
<evidence type="ECO:0000259" key="7">
    <source>
        <dbReference type="PROSITE" id="PS50002"/>
    </source>
</evidence>
<dbReference type="PROSITE" id="PS50001">
    <property type="entry name" value="SH2"/>
    <property type="match status" value="1"/>
</dbReference>
<dbReference type="EMBL" id="REGN01002395">
    <property type="protein sequence ID" value="RNA28422.1"/>
    <property type="molecule type" value="Genomic_DNA"/>
</dbReference>
<gene>
    <name evidence="8" type="ORF">BpHYR1_011071</name>
</gene>
<accession>A0A3M7RY69</accession>
<dbReference type="Pfam" id="PF14604">
    <property type="entry name" value="SH3_9"/>
    <property type="match status" value="1"/>
</dbReference>